<dbReference type="RefSeq" id="WP_092221290.1">
    <property type="nucleotide sequence ID" value="NZ_FNJI01000008.1"/>
</dbReference>
<dbReference type="EMBL" id="FNJI01000008">
    <property type="protein sequence ID" value="SDO95690.1"/>
    <property type="molecule type" value="Genomic_DNA"/>
</dbReference>
<dbReference type="STRING" id="91360.SAMN05660330_01429"/>
<reference evidence="1 2" key="1">
    <citation type="submission" date="2016-10" db="EMBL/GenBank/DDBJ databases">
        <authorList>
            <person name="de Groot N.N."/>
        </authorList>
    </citation>
    <scope>NUCLEOTIDE SEQUENCE [LARGE SCALE GENOMIC DNA]</scope>
    <source>
        <strain evidence="1 2">DSM 12130</strain>
    </source>
</reference>
<keyword evidence="2" id="KW-1185">Reference proteome</keyword>
<protein>
    <submittedName>
        <fullName evidence="1">Uncharacterized protein</fullName>
    </submittedName>
</protein>
<organism evidence="1 2">
    <name type="scientific">Desulforhopalus singaporensis</name>
    <dbReference type="NCBI Taxonomy" id="91360"/>
    <lineage>
        <taxon>Bacteria</taxon>
        <taxon>Pseudomonadati</taxon>
        <taxon>Thermodesulfobacteriota</taxon>
        <taxon>Desulfobulbia</taxon>
        <taxon>Desulfobulbales</taxon>
        <taxon>Desulfocapsaceae</taxon>
        <taxon>Desulforhopalus</taxon>
    </lineage>
</organism>
<dbReference type="OrthoDB" id="9553619at2"/>
<dbReference type="AlphaFoldDB" id="A0A1H0NTF7"/>
<accession>A0A1H0NTF7</accession>
<dbReference type="Proteomes" id="UP000199073">
    <property type="component" value="Unassembled WGS sequence"/>
</dbReference>
<name>A0A1H0NTF7_9BACT</name>
<sequence>MQNSALENRKKVALFQYDFEKDGGAVGDITLRGPSIPDGALVDFGLIDVQTAPTSGGAATIALELASAGDVKAATAIASFATGPVSAVPDKTAGNAIKLAANASLTMTIAAADLTAGKIVVALEYFMTE</sequence>
<evidence type="ECO:0000313" key="1">
    <source>
        <dbReference type="EMBL" id="SDO95690.1"/>
    </source>
</evidence>
<gene>
    <name evidence="1" type="ORF">SAMN05660330_01429</name>
</gene>
<proteinExistence type="predicted"/>
<evidence type="ECO:0000313" key="2">
    <source>
        <dbReference type="Proteomes" id="UP000199073"/>
    </source>
</evidence>